<dbReference type="InterPro" id="IPR036890">
    <property type="entry name" value="HATPase_C_sf"/>
</dbReference>
<feature type="domain" description="Histidine kinase" evidence="11">
    <location>
        <begin position="358"/>
        <end position="572"/>
    </location>
</feature>
<dbReference type="SMART" id="SM01231">
    <property type="entry name" value="H-kinase_dim"/>
    <property type="match status" value="1"/>
</dbReference>
<dbReference type="InterPro" id="IPR037006">
    <property type="entry name" value="CheA-like_homodim_sf"/>
</dbReference>
<dbReference type="Gene3D" id="1.10.287.560">
    <property type="entry name" value="Histidine kinase CheA-like, homodimeric domain"/>
    <property type="match status" value="1"/>
</dbReference>
<evidence type="ECO:0000256" key="10">
    <source>
        <dbReference type="SAM" id="MobiDB-lite"/>
    </source>
</evidence>
<keyword evidence="15" id="KW-1185">Reference proteome</keyword>
<dbReference type="RefSeq" id="WP_371754956.1">
    <property type="nucleotide sequence ID" value="NZ_JAYJLD010000023.1"/>
</dbReference>
<feature type="modified residue" description="Phosphohistidine" evidence="9">
    <location>
        <position position="52"/>
    </location>
</feature>
<dbReference type="Gene3D" id="2.30.30.40">
    <property type="entry name" value="SH3 Domains"/>
    <property type="match status" value="1"/>
</dbReference>
<dbReference type="Pfam" id="PF02518">
    <property type="entry name" value="HATPase_c"/>
    <property type="match status" value="1"/>
</dbReference>
<dbReference type="SUPFAM" id="SSF47384">
    <property type="entry name" value="Homodimeric domain of signal transducing histidine kinase"/>
    <property type="match status" value="1"/>
</dbReference>
<dbReference type="PROSITE" id="PS50851">
    <property type="entry name" value="CHEW"/>
    <property type="match status" value="1"/>
</dbReference>
<keyword evidence="3 9" id="KW-0597">Phosphoprotein</keyword>
<proteinExistence type="predicted"/>
<dbReference type="InterPro" id="IPR004358">
    <property type="entry name" value="Sig_transdc_His_kin-like_C"/>
</dbReference>
<keyword evidence="5" id="KW-0547">Nucleotide-binding</keyword>
<organism evidence="14 15">
    <name type="scientific">Ferviditalea candida</name>
    <dbReference type="NCBI Taxonomy" id="3108399"/>
    <lineage>
        <taxon>Bacteria</taxon>
        <taxon>Bacillati</taxon>
        <taxon>Bacillota</taxon>
        <taxon>Bacilli</taxon>
        <taxon>Bacillales</taxon>
        <taxon>Paenibacillaceae</taxon>
        <taxon>Ferviditalea</taxon>
    </lineage>
</organism>
<dbReference type="EC" id="2.7.13.3" evidence="2"/>
<dbReference type="InterPro" id="IPR004105">
    <property type="entry name" value="CheA-like_dim"/>
</dbReference>
<evidence type="ECO:0000256" key="4">
    <source>
        <dbReference type="ARBA" id="ARBA00022679"/>
    </source>
</evidence>
<dbReference type="PANTHER" id="PTHR43395:SF1">
    <property type="entry name" value="CHEMOTAXIS PROTEIN CHEA"/>
    <property type="match status" value="1"/>
</dbReference>
<dbReference type="InterPro" id="IPR003594">
    <property type="entry name" value="HATPase_dom"/>
</dbReference>
<name>A0ABU5ZKR3_9BACL</name>
<dbReference type="InterPro" id="IPR036097">
    <property type="entry name" value="HisK_dim/P_sf"/>
</dbReference>
<keyword evidence="8" id="KW-0902">Two-component regulatory system</keyword>
<dbReference type="InterPro" id="IPR036641">
    <property type="entry name" value="HPT_dom_sf"/>
</dbReference>
<evidence type="ECO:0000313" key="15">
    <source>
        <dbReference type="Proteomes" id="UP001310386"/>
    </source>
</evidence>
<comment type="catalytic activity">
    <reaction evidence="1">
        <text>ATP + protein L-histidine = ADP + protein N-phospho-L-histidine.</text>
        <dbReference type="EC" id="2.7.13.3"/>
    </reaction>
</comment>
<evidence type="ECO:0000256" key="3">
    <source>
        <dbReference type="ARBA" id="ARBA00022553"/>
    </source>
</evidence>
<dbReference type="InterPro" id="IPR036061">
    <property type="entry name" value="CheW-like_dom_sf"/>
</dbReference>
<dbReference type="PANTHER" id="PTHR43395">
    <property type="entry name" value="SENSOR HISTIDINE KINASE CHEA"/>
    <property type="match status" value="1"/>
</dbReference>
<dbReference type="Pfam" id="PF02895">
    <property type="entry name" value="H-kinase_dim"/>
    <property type="match status" value="1"/>
</dbReference>
<protein>
    <recommendedName>
        <fullName evidence="2">histidine kinase</fullName>
        <ecNumber evidence="2">2.7.13.3</ecNumber>
    </recommendedName>
</protein>
<dbReference type="PROSITE" id="PS50109">
    <property type="entry name" value="HIS_KIN"/>
    <property type="match status" value="1"/>
</dbReference>
<dbReference type="InterPro" id="IPR051315">
    <property type="entry name" value="Bact_Chemotaxis_CheA"/>
</dbReference>
<dbReference type="PRINTS" id="PR00344">
    <property type="entry name" value="BCTRLSENSOR"/>
</dbReference>
<dbReference type="CDD" id="cd16916">
    <property type="entry name" value="HATPase_CheA-like"/>
    <property type="match status" value="1"/>
</dbReference>
<dbReference type="SMART" id="SM00387">
    <property type="entry name" value="HATPase_c"/>
    <property type="match status" value="1"/>
</dbReference>
<dbReference type="InterPro" id="IPR008207">
    <property type="entry name" value="Sig_transdc_His_kin_Hpt_dom"/>
</dbReference>
<keyword evidence="6" id="KW-0418">Kinase</keyword>
<dbReference type="Pfam" id="PF01584">
    <property type="entry name" value="CheW"/>
    <property type="match status" value="1"/>
</dbReference>
<comment type="caution">
    <text evidence="14">The sequence shown here is derived from an EMBL/GenBank/DDBJ whole genome shotgun (WGS) entry which is preliminary data.</text>
</comment>
<dbReference type="GO" id="GO:0004673">
    <property type="term" value="F:protein histidine kinase activity"/>
    <property type="evidence" value="ECO:0007669"/>
    <property type="project" value="UniProtKB-EC"/>
</dbReference>
<sequence length="709" mass="79441">MDGRIEPPNVDSWRAFQADWTECLKDLEIQILKLEVQHQDSELIEDLCDRMHRMKRGASYAGFIPVRMIAYEMETAFDAIRGKTMEVRSELIDSLLFAADILSRCANEFTAAEQWNEAAAKLRDIAAVCIRKKENEAVRTGSTLSDSTPKSREQYLYDAYELIDHMINESFMNLDRDENDREALGELIRTVHGLKRVVEGFCSALSTENLHAAAFNEVYHLLERFDILLNLLTDRKQAFTKDRLTLAYEITDYLKSSMESAALENGASTLHADMLEKINDEISFLTALPQSESESGMPYVPPNNEPPESASKSSMPQSIRVNQDKLDKMMNMISELLIAKNAFIHLSAKLNAEYDLPELSKDMKEVGFAVNRISDELQNTIMSIRMIEVKTIFQKMPRIIRDVAQLTGKKMELVMVGENTEIDKTILEQISDPIVHLIRNAADHGIESAEERLGKGKSETGKITLRAYNRDKHVYIEIEDDGKGIDAAVLKRKALERGFISAENADKMSPHQLMHLIFLPGFSTAGQITEVSGRGVGMDIVKSNIEKINGSITIHSEVGKGTKMVIHLPLTLAISRGLIVSAAEETYIFPIDHISETVKINRNDLHEFDGKYFASHKGEVIGIEWLSKLFLLETDMQTNHEELNAVVISNGAEKFGVIVDKLKNEQEFVMKTLNGNLAGIPGISGSTLLGNGQVVLIVNPVDLIQLAKK</sequence>
<evidence type="ECO:0000259" key="13">
    <source>
        <dbReference type="PROSITE" id="PS50894"/>
    </source>
</evidence>
<dbReference type="SUPFAM" id="SSF55874">
    <property type="entry name" value="ATPase domain of HSP90 chaperone/DNA topoisomerase II/histidine kinase"/>
    <property type="match status" value="1"/>
</dbReference>
<evidence type="ECO:0000256" key="5">
    <source>
        <dbReference type="ARBA" id="ARBA00022741"/>
    </source>
</evidence>
<dbReference type="SUPFAM" id="SSF50341">
    <property type="entry name" value="CheW-like"/>
    <property type="match status" value="1"/>
</dbReference>
<dbReference type="SMART" id="SM00073">
    <property type="entry name" value="HPT"/>
    <property type="match status" value="1"/>
</dbReference>
<keyword evidence="4 14" id="KW-0808">Transferase</keyword>
<evidence type="ECO:0000256" key="7">
    <source>
        <dbReference type="ARBA" id="ARBA00022840"/>
    </source>
</evidence>
<dbReference type="SMART" id="SM00260">
    <property type="entry name" value="CheW"/>
    <property type="match status" value="1"/>
</dbReference>
<dbReference type="Gene3D" id="1.20.120.160">
    <property type="entry name" value="HPT domain"/>
    <property type="match status" value="2"/>
</dbReference>
<dbReference type="InterPro" id="IPR002545">
    <property type="entry name" value="CheW-lke_dom"/>
</dbReference>
<feature type="domain" description="HPt" evidence="13">
    <location>
        <begin position="5"/>
        <end position="109"/>
    </location>
</feature>
<feature type="domain" description="CheW-like" evidence="12">
    <location>
        <begin position="574"/>
        <end position="709"/>
    </location>
</feature>
<evidence type="ECO:0000256" key="6">
    <source>
        <dbReference type="ARBA" id="ARBA00022777"/>
    </source>
</evidence>
<gene>
    <name evidence="14" type="ORF">VF724_14320</name>
</gene>
<accession>A0ABU5ZKR3</accession>
<reference evidence="14" key="1">
    <citation type="submission" date="2023-12" db="EMBL/GenBank/DDBJ databases">
        <title>Fervidustalea candida gen. nov., sp. nov., a novel member of the family Paenibacillaceae isolated from a geothermal area.</title>
        <authorList>
            <person name="Li W.-J."/>
            <person name="Jiao J.-Y."/>
            <person name="Chen Y."/>
        </authorList>
    </citation>
    <scope>NUCLEOTIDE SEQUENCE</scope>
    <source>
        <strain evidence="14">SYSU GA230002</strain>
    </source>
</reference>
<evidence type="ECO:0000313" key="14">
    <source>
        <dbReference type="EMBL" id="MEB3102832.1"/>
    </source>
</evidence>
<dbReference type="PROSITE" id="PS50894">
    <property type="entry name" value="HPT"/>
    <property type="match status" value="1"/>
</dbReference>
<evidence type="ECO:0000256" key="2">
    <source>
        <dbReference type="ARBA" id="ARBA00012438"/>
    </source>
</evidence>
<evidence type="ECO:0000259" key="11">
    <source>
        <dbReference type="PROSITE" id="PS50109"/>
    </source>
</evidence>
<dbReference type="Gene3D" id="3.30.565.10">
    <property type="entry name" value="Histidine kinase-like ATPase, C-terminal domain"/>
    <property type="match status" value="1"/>
</dbReference>
<dbReference type="Pfam" id="PF01627">
    <property type="entry name" value="Hpt"/>
    <property type="match status" value="1"/>
</dbReference>
<evidence type="ECO:0000259" key="12">
    <source>
        <dbReference type="PROSITE" id="PS50851"/>
    </source>
</evidence>
<feature type="region of interest" description="Disordered" evidence="10">
    <location>
        <begin position="292"/>
        <end position="318"/>
    </location>
</feature>
<dbReference type="SUPFAM" id="SSF47226">
    <property type="entry name" value="Histidine-containing phosphotransfer domain, HPT domain"/>
    <property type="match status" value="1"/>
</dbReference>
<evidence type="ECO:0000256" key="9">
    <source>
        <dbReference type="PROSITE-ProRule" id="PRU00110"/>
    </source>
</evidence>
<evidence type="ECO:0000256" key="1">
    <source>
        <dbReference type="ARBA" id="ARBA00000085"/>
    </source>
</evidence>
<evidence type="ECO:0000256" key="8">
    <source>
        <dbReference type="ARBA" id="ARBA00023012"/>
    </source>
</evidence>
<dbReference type="EMBL" id="JAYJLD010000023">
    <property type="protein sequence ID" value="MEB3102832.1"/>
    <property type="molecule type" value="Genomic_DNA"/>
</dbReference>
<keyword evidence="7" id="KW-0067">ATP-binding</keyword>
<dbReference type="Proteomes" id="UP001310386">
    <property type="component" value="Unassembled WGS sequence"/>
</dbReference>
<dbReference type="InterPro" id="IPR005467">
    <property type="entry name" value="His_kinase_dom"/>
</dbReference>